<dbReference type="AlphaFoldDB" id="J3NXL4"/>
<dbReference type="HOGENOM" id="CLU_839502_0_0_1"/>
<dbReference type="EnsemblFungi" id="EJT76096">
    <property type="protein sequence ID" value="EJT76096"/>
    <property type="gene ID" value="GGTG_06020"/>
</dbReference>
<feature type="region of interest" description="Disordered" evidence="1">
    <location>
        <begin position="295"/>
        <end position="314"/>
    </location>
</feature>
<gene>
    <name evidence="4" type="primary">20346478</name>
    <name evidence="3" type="ORF">GGTG_06020</name>
</gene>
<name>J3NXL4_GAET3</name>
<dbReference type="GeneID" id="20346478"/>
<accession>J3NXL4</accession>
<reference evidence="5" key="1">
    <citation type="submission" date="2010-07" db="EMBL/GenBank/DDBJ databases">
        <title>The genome sequence of Gaeumannomyces graminis var. tritici strain R3-111a-1.</title>
        <authorList>
            <consortium name="The Broad Institute Genome Sequencing Platform"/>
            <person name="Ma L.-J."/>
            <person name="Dead R."/>
            <person name="Young S."/>
            <person name="Zeng Q."/>
            <person name="Koehrsen M."/>
            <person name="Alvarado L."/>
            <person name="Berlin A."/>
            <person name="Chapman S.B."/>
            <person name="Chen Z."/>
            <person name="Freedman E."/>
            <person name="Gellesch M."/>
            <person name="Goldberg J."/>
            <person name="Griggs A."/>
            <person name="Gujja S."/>
            <person name="Heilman E.R."/>
            <person name="Heiman D."/>
            <person name="Hepburn T."/>
            <person name="Howarth C."/>
            <person name="Jen D."/>
            <person name="Larson L."/>
            <person name="Mehta T."/>
            <person name="Neiman D."/>
            <person name="Pearson M."/>
            <person name="Roberts A."/>
            <person name="Saif S."/>
            <person name="Shea T."/>
            <person name="Shenoy N."/>
            <person name="Sisk P."/>
            <person name="Stolte C."/>
            <person name="Sykes S."/>
            <person name="Walk T."/>
            <person name="White J."/>
            <person name="Yandava C."/>
            <person name="Haas B."/>
            <person name="Nusbaum C."/>
            <person name="Birren B."/>
        </authorList>
    </citation>
    <scope>NUCLEOTIDE SEQUENCE [LARGE SCALE GENOMIC DNA]</scope>
    <source>
        <strain evidence="5">R3-111a-1</strain>
    </source>
</reference>
<dbReference type="RefSeq" id="XP_009222096.1">
    <property type="nucleotide sequence ID" value="XM_009223832.1"/>
</dbReference>
<evidence type="ECO:0000256" key="2">
    <source>
        <dbReference type="SAM" id="SignalP"/>
    </source>
</evidence>
<evidence type="ECO:0000313" key="4">
    <source>
        <dbReference type="EnsemblFungi" id="EJT76096"/>
    </source>
</evidence>
<feature type="signal peptide" evidence="2">
    <location>
        <begin position="1"/>
        <end position="16"/>
    </location>
</feature>
<dbReference type="VEuPathDB" id="FungiDB:GGTG_06020"/>
<dbReference type="EMBL" id="GL385397">
    <property type="protein sequence ID" value="EJT76096.1"/>
    <property type="molecule type" value="Genomic_DNA"/>
</dbReference>
<reference evidence="4" key="5">
    <citation type="submission" date="2018-04" db="UniProtKB">
        <authorList>
            <consortium name="EnsemblFungi"/>
        </authorList>
    </citation>
    <scope>IDENTIFICATION</scope>
    <source>
        <strain evidence="4">R3-111a-1</strain>
    </source>
</reference>
<keyword evidence="2" id="KW-0732">Signal</keyword>
<feature type="compositionally biased region" description="Basic and acidic residues" evidence="1">
    <location>
        <begin position="100"/>
        <end position="135"/>
    </location>
</feature>
<reference evidence="3" key="2">
    <citation type="submission" date="2010-07" db="EMBL/GenBank/DDBJ databases">
        <authorList>
            <consortium name="The Broad Institute Genome Sequencing Platform"/>
            <consortium name="Broad Institute Genome Sequencing Center for Infectious Disease"/>
            <person name="Ma L.-J."/>
            <person name="Dead R."/>
            <person name="Young S."/>
            <person name="Zeng Q."/>
            <person name="Koehrsen M."/>
            <person name="Alvarado L."/>
            <person name="Berlin A."/>
            <person name="Chapman S.B."/>
            <person name="Chen Z."/>
            <person name="Freedman E."/>
            <person name="Gellesch M."/>
            <person name="Goldberg J."/>
            <person name="Griggs A."/>
            <person name="Gujja S."/>
            <person name="Heilman E.R."/>
            <person name="Heiman D."/>
            <person name="Hepburn T."/>
            <person name="Howarth C."/>
            <person name="Jen D."/>
            <person name="Larson L."/>
            <person name="Mehta T."/>
            <person name="Neiman D."/>
            <person name="Pearson M."/>
            <person name="Roberts A."/>
            <person name="Saif S."/>
            <person name="Shea T."/>
            <person name="Shenoy N."/>
            <person name="Sisk P."/>
            <person name="Stolte C."/>
            <person name="Sykes S."/>
            <person name="Walk T."/>
            <person name="White J."/>
            <person name="Yandava C."/>
            <person name="Haas B."/>
            <person name="Nusbaum C."/>
            <person name="Birren B."/>
        </authorList>
    </citation>
    <scope>NUCLEOTIDE SEQUENCE</scope>
    <source>
        <strain evidence="3">R3-111a-1</strain>
    </source>
</reference>
<reference evidence="3" key="3">
    <citation type="submission" date="2010-09" db="EMBL/GenBank/DDBJ databases">
        <title>Annotation of Gaeumannomyces graminis var. tritici R3-111a-1.</title>
        <authorList>
            <consortium name="The Broad Institute Genome Sequencing Platform"/>
            <person name="Ma L.-J."/>
            <person name="Dead R."/>
            <person name="Young S.K."/>
            <person name="Zeng Q."/>
            <person name="Gargeya S."/>
            <person name="Fitzgerald M."/>
            <person name="Haas B."/>
            <person name="Abouelleil A."/>
            <person name="Alvarado L."/>
            <person name="Arachchi H.M."/>
            <person name="Berlin A."/>
            <person name="Brown A."/>
            <person name="Chapman S.B."/>
            <person name="Chen Z."/>
            <person name="Dunbar C."/>
            <person name="Freedman E."/>
            <person name="Gearin G."/>
            <person name="Gellesch M."/>
            <person name="Goldberg J."/>
            <person name="Griggs A."/>
            <person name="Gujja S."/>
            <person name="Heiman D."/>
            <person name="Howarth C."/>
            <person name="Larson L."/>
            <person name="Lui A."/>
            <person name="MacDonald P.J.P."/>
            <person name="Mehta T."/>
            <person name="Montmayeur A."/>
            <person name="Murphy C."/>
            <person name="Neiman D."/>
            <person name="Pearson M."/>
            <person name="Priest M."/>
            <person name="Roberts A."/>
            <person name="Saif S."/>
            <person name="Shea T."/>
            <person name="Shenoy N."/>
            <person name="Sisk P."/>
            <person name="Stolte C."/>
            <person name="Sykes S."/>
            <person name="Yandava C."/>
            <person name="Wortman J."/>
            <person name="Nusbaum C."/>
            <person name="Birren B."/>
        </authorList>
    </citation>
    <scope>NUCLEOTIDE SEQUENCE</scope>
    <source>
        <strain evidence="3">R3-111a-1</strain>
    </source>
</reference>
<protein>
    <submittedName>
        <fullName evidence="3 4">Uncharacterized protein</fullName>
    </submittedName>
</protein>
<feature type="chain" id="PRO_5015094620" evidence="2">
    <location>
        <begin position="17"/>
        <end position="331"/>
    </location>
</feature>
<feature type="compositionally biased region" description="Basic and acidic residues" evidence="1">
    <location>
        <begin position="193"/>
        <end position="216"/>
    </location>
</feature>
<feature type="region of interest" description="Disordered" evidence="1">
    <location>
        <begin position="99"/>
        <end position="288"/>
    </location>
</feature>
<evidence type="ECO:0000313" key="5">
    <source>
        <dbReference type="Proteomes" id="UP000006039"/>
    </source>
</evidence>
<reference evidence="4" key="4">
    <citation type="journal article" date="2015" name="G3 (Bethesda)">
        <title>Genome sequences of three phytopathogenic species of the Magnaporthaceae family of fungi.</title>
        <authorList>
            <person name="Okagaki L.H."/>
            <person name="Nunes C.C."/>
            <person name="Sailsbery J."/>
            <person name="Clay B."/>
            <person name="Brown D."/>
            <person name="John T."/>
            <person name="Oh Y."/>
            <person name="Young N."/>
            <person name="Fitzgerald M."/>
            <person name="Haas B.J."/>
            <person name="Zeng Q."/>
            <person name="Young S."/>
            <person name="Adiconis X."/>
            <person name="Fan L."/>
            <person name="Levin J.Z."/>
            <person name="Mitchell T.K."/>
            <person name="Okubara P.A."/>
            <person name="Farman M.L."/>
            <person name="Kohn L.M."/>
            <person name="Birren B."/>
            <person name="Ma L.-J."/>
            <person name="Dean R.A."/>
        </authorList>
    </citation>
    <scope>NUCLEOTIDE SEQUENCE</scope>
    <source>
        <strain evidence="4">R3-111a-1</strain>
    </source>
</reference>
<sequence length="331" mass="37440">MAAAILLPKIAAVATCGSVITAVKTSWELSRMVRKKRAETTIAEDSDEVVQLAEDLQVAYSDGLLTRRERDEWYDRLLTGVAEKDCMAITKVKTHVKLLRQRERASRERSRERSRKSKEGSSRNRDDSRNREPTSSRRRHTVSHHERDQRENSSSPRGSPRQISSPRASRSHRRSASDVTDYGSRRVRFGSSPRKDRDHPQHGDRRDYGSDSERSVQGRPPTPYLLPPPADKPSLPVSPRSRARASTLGGLGITDSPRDEREPVRVGGRKRAVSYASSPVNTEDFFERGRELERGGGARWRDRHSSRCPSDEDDCAACRRDATRRNSNTSN</sequence>
<feature type="compositionally biased region" description="Basic and acidic residues" evidence="1">
    <location>
        <begin position="295"/>
        <end position="305"/>
    </location>
</feature>
<dbReference type="Proteomes" id="UP000006039">
    <property type="component" value="Unassembled WGS sequence"/>
</dbReference>
<evidence type="ECO:0000313" key="3">
    <source>
        <dbReference type="EMBL" id="EJT76096.1"/>
    </source>
</evidence>
<dbReference type="OrthoDB" id="5207434at2759"/>
<proteinExistence type="predicted"/>
<evidence type="ECO:0000256" key="1">
    <source>
        <dbReference type="SAM" id="MobiDB-lite"/>
    </source>
</evidence>
<feature type="compositionally biased region" description="Pro residues" evidence="1">
    <location>
        <begin position="220"/>
        <end position="231"/>
    </location>
</feature>
<organism evidence="3">
    <name type="scientific">Gaeumannomyces tritici (strain R3-111a-1)</name>
    <name type="common">Wheat and barley take-all root rot fungus</name>
    <name type="synonym">Gaeumannomyces graminis var. tritici</name>
    <dbReference type="NCBI Taxonomy" id="644352"/>
    <lineage>
        <taxon>Eukaryota</taxon>
        <taxon>Fungi</taxon>
        <taxon>Dikarya</taxon>
        <taxon>Ascomycota</taxon>
        <taxon>Pezizomycotina</taxon>
        <taxon>Sordariomycetes</taxon>
        <taxon>Sordariomycetidae</taxon>
        <taxon>Magnaporthales</taxon>
        <taxon>Magnaporthaceae</taxon>
        <taxon>Gaeumannomyces</taxon>
    </lineage>
</organism>
<dbReference type="eggNOG" id="ENOG502TG3J">
    <property type="taxonomic scope" value="Eukaryota"/>
</dbReference>
<feature type="compositionally biased region" description="Polar residues" evidence="1">
    <location>
        <begin position="152"/>
        <end position="163"/>
    </location>
</feature>
<dbReference type="STRING" id="644352.J3NXL4"/>
<keyword evidence="5" id="KW-1185">Reference proteome</keyword>